<evidence type="ECO:0000259" key="8">
    <source>
        <dbReference type="PROSITE" id="PS50114"/>
    </source>
</evidence>
<feature type="compositionally biased region" description="Polar residues" evidence="7">
    <location>
        <begin position="80"/>
        <end position="89"/>
    </location>
</feature>
<sequence>MEAALGSSVAPGTAYVDPQDVFKPDAEVKATPEGEVQGIGVSANGKPAALPCSRASVLVEVYSALRPLTDAFARDAVTSGPAQLASTGTEEPMSDGTCPSRSMVPLRSAPLSPPAPSASDIASVPEPKKYIAAKRQRLPKSKGSAASSTALHPLEPADSANQQLSAEKPAGPTCSNCATGTTPLWRRDPEGQPLCNACGLFFKLHGVVRPLRLKTNVIRKRNRGGGGGSAKHPTGAANPSAAAAGAASGEPAHAATAVNGGGSAKLPTRTGPSGRDDAAPAERRGTSGAVAGPGPSQPATPSLSGPPVSLPATSAALTGQRPKRQRRFSTEASAAVAVAAAQQQQEEQRRQLQQRRLSELQHQQQCHQRRQQQCDEVHQHQQQCHQRRQQQCDEVHQHQRNELFLQEQRFKQEHELHHHRRRHHEQQQQIDLLLLQQHFQEDPFGYINFF</sequence>
<dbReference type="PROSITE" id="PS00344">
    <property type="entry name" value="GATA_ZN_FINGER_1"/>
    <property type="match status" value="1"/>
</dbReference>
<dbReference type="OrthoDB" id="515401at2759"/>
<feature type="domain" description="GATA-type" evidence="8">
    <location>
        <begin position="168"/>
        <end position="221"/>
    </location>
</feature>
<dbReference type="GO" id="GO:0000978">
    <property type="term" value="F:RNA polymerase II cis-regulatory region sequence-specific DNA binding"/>
    <property type="evidence" value="ECO:0007669"/>
    <property type="project" value="TreeGrafter"/>
</dbReference>
<dbReference type="Gene3D" id="3.30.50.10">
    <property type="entry name" value="Erythroid Transcription Factor GATA-1, subunit A"/>
    <property type="match status" value="1"/>
</dbReference>
<evidence type="ECO:0000256" key="7">
    <source>
        <dbReference type="SAM" id="MobiDB-lite"/>
    </source>
</evidence>
<dbReference type="GO" id="GO:0000981">
    <property type="term" value="F:DNA-binding transcription factor activity, RNA polymerase II-specific"/>
    <property type="evidence" value="ECO:0007669"/>
    <property type="project" value="TreeGrafter"/>
</dbReference>
<gene>
    <name evidence="9" type="ORF">BJ554DRAFT_3754</name>
</gene>
<dbReference type="InterPro" id="IPR000679">
    <property type="entry name" value="Znf_GATA"/>
</dbReference>
<evidence type="ECO:0000256" key="6">
    <source>
        <dbReference type="PROSITE-ProRule" id="PRU00094"/>
    </source>
</evidence>
<dbReference type="SMART" id="SM00401">
    <property type="entry name" value="ZnF_GATA"/>
    <property type="match status" value="1"/>
</dbReference>
<keyword evidence="5" id="KW-0539">Nucleus</keyword>
<evidence type="ECO:0000313" key="10">
    <source>
        <dbReference type="Proteomes" id="UP000673691"/>
    </source>
</evidence>
<organism evidence="9 10">
    <name type="scientific">Olpidium bornovanus</name>
    <dbReference type="NCBI Taxonomy" id="278681"/>
    <lineage>
        <taxon>Eukaryota</taxon>
        <taxon>Fungi</taxon>
        <taxon>Fungi incertae sedis</taxon>
        <taxon>Olpidiomycota</taxon>
        <taxon>Olpidiomycotina</taxon>
        <taxon>Olpidiomycetes</taxon>
        <taxon>Olpidiales</taxon>
        <taxon>Olpidiaceae</taxon>
        <taxon>Olpidium</taxon>
    </lineage>
</organism>
<evidence type="ECO:0000313" key="9">
    <source>
        <dbReference type="EMBL" id="KAG5462742.1"/>
    </source>
</evidence>
<dbReference type="PANTHER" id="PTHR10071">
    <property type="entry name" value="TRANSCRIPTION FACTOR GATA FAMILY MEMBER"/>
    <property type="match status" value="1"/>
</dbReference>
<dbReference type="GO" id="GO:0008270">
    <property type="term" value="F:zinc ion binding"/>
    <property type="evidence" value="ECO:0007669"/>
    <property type="project" value="UniProtKB-KW"/>
</dbReference>
<keyword evidence="2" id="KW-0479">Metal-binding</keyword>
<comment type="caution">
    <text evidence="9">The sequence shown here is derived from an EMBL/GenBank/DDBJ whole genome shotgun (WGS) entry which is preliminary data.</text>
</comment>
<accession>A0A8H8DLZ8</accession>
<dbReference type="SUPFAM" id="SSF57716">
    <property type="entry name" value="Glucocorticoid receptor-like (DNA-binding domain)"/>
    <property type="match status" value="1"/>
</dbReference>
<reference evidence="9 10" key="1">
    <citation type="journal article" name="Sci. Rep.">
        <title>Genome-scale phylogenetic analyses confirm Olpidium as the closest living zoosporic fungus to the non-flagellated, terrestrial fungi.</title>
        <authorList>
            <person name="Chang Y."/>
            <person name="Rochon D."/>
            <person name="Sekimoto S."/>
            <person name="Wang Y."/>
            <person name="Chovatia M."/>
            <person name="Sandor L."/>
            <person name="Salamov A."/>
            <person name="Grigoriev I.V."/>
            <person name="Stajich J.E."/>
            <person name="Spatafora J.W."/>
        </authorList>
    </citation>
    <scope>NUCLEOTIDE SEQUENCE [LARGE SCALE GENOMIC DNA]</scope>
    <source>
        <strain evidence="9">S191</strain>
    </source>
</reference>
<evidence type="ECO:0000256" key="3">
    <source>
        <dbReference type="ARBA" id="ARBA00022771"/>
    </source>
</evidence>
<evidence type="ECO:0000256" key="2">
    <source>
        <dbReference type="ARBA" id="ARBA00022723"/>
    </source>
</evidence>
<comment type="subcellular location">
    <subcellularLocation>
        <location evidence="1">Nucleus</location>
    </subcellularLocation>
</comment>
<dbReference type="Pfam" id="PF00320">
    <property type="entry name" value="GATA"/>
    <property type="match status" value="1"/>
</dbReference>
<feature type="region of interest" description="Disordered" evidence="7">
    <location>
        <begin position="135"/>
        <end position="154"/>
    </location>
</feature>
<evidence type="ECO:0000256" key="5">
    <source>
        <dbReference type="ARBA" id="ARBA00023242"/>
    </source>
</evidence>
<proteinExistence type="predicted"/>
<dbReference type="GO" id="GO:0000122">
    <property type="term" value="P:negative regulation of transcription by RNA polymerase II"/>
    <property type="evidence" value="ECO:0007669"/>
    <property type="project" value="TreeGrafter"/>
</dbReference>
<keyword evidence="3 6" id="KW-0863">Zinc-finger</keyword>
<dbReference type="GO" id="GO:0045944">
    <property type="term" value="P:positive regulation of transcription by RNA polymerase II"/>
    <property type="evidence" value="ECO:0007669"/>
    <property type="project" value="TreeGrafter"/>
</dbReference>
<dbReference type="GO" id="GO:0005634">
    <property type="term" value="C:nucleus"/>
    <property type="evidence" value="ECO:0007669"/>
    <property type="project" value="UniProtKB-SubCell"/>
</dbReference>
<name>A0A8H8DLZ8_9FUNG</name>
<dbReference type="AlphaFoldDB" id="A0A8H8DLZ8"/>
<dbReference type="InterPro" id="IPR039355">
    <property type="entry name" value="Transcription_factor_GATA"/>
</dbReference>
<dbReference type="PROSITE" id="PS50114">
    <property type="entry name" value="GATA_ZN_FINGER_2"/>
    <property type="match status" value="1"/>
</dbReference>
<feature type="compositionally biased region" description="Basic and acidic residues" evidence="7">
    <location>
        <begin position="274"/>
        <end position="285"/>
    </location>
</feature>
<dbReference type="CDD" id="cd00202">
    <property type="entry name" value="ZnF_GATA"/>
    <property type="match status" value="1"/>
</dbReference>
<dbReference type="InterPro" id="IPR013088">
    <property type="entry name" value="Znf_NHR/GATA"/>
</dbReference>
<evidence type="ECO:0000256" key="1">
    <source>
        <dbReference type="ARBA" id="ARBA00004123"/>
    </source>
</evidence>
<keyword evidence="4" id="KW-0862">Zinc</keyword>
<keyword evidence="10" id="KW-1185">Reference proteome</keyword>
<dbReference type="PRINTS" id="PR00619">
    <property type="entry name" value="GATAZNFINGER"/>
</dbReference>
<dbReference type="FunFam" id="3.30.50.10:FF:000007">
    <property type="entry name" value="Nitrogen regulatory AreA, N-terminal"/>
    <property type="match status" value="1"/>
</dbReference>
<protein>
    <recommendedName>
        <fullName evidence="8">GATA-type domain-containing protein</fullName>
    </recommendedName>
</protein>
<dbReference type="EMBL" id="JAEFCI010001679">
    <property type="protein sequence ID" value="KAG5462742.1"/>
    <property type="molecule type" value="Genomic_DNA"/>
</dbReference>
<dbReference type="PANTHER" id="PTHR10071:SF281">
    <property type="entry name" value="BOX A-BINDING FACTOR-RELATED"/>
    <property type="match status" value="1"/>
</dbReference>
<feature type="region of interest" description="Disordered" evidence="7">
    <location>
        <begin position="79"/>
        <end position="124"/>
    </location>
</feature>
<evidence type="ECO:0000256" key="4">
    <source>
        <dbReference type="ARBA" id="ARBA00022833"/>
    </source>
</evidence>
<feature type="region of interest" description="Disordered" evidence="7">
    <location>
        <begin position="218"/>
        <end position="332"/>
    </location>
</feature>
<dbReference type="Proteomes" id="UP000673691">
    <property type="component" value="Unassembled WGS sequence"/>
</dbReference>
<feature type="compositionally biased region" description="Low complexity" evidence="7">
    <location>
        <begin position="232"/>
        <end position="257"/>
    </location>
</feature>